<name>A0ABX7B2M6_9PROT</name>
<keyword evidence="3" id="KW-1185">Reference proteome</keyword>
<evidence type="ECO:0000313" key="3">
    <source>
        <dbReference type="Proteomes" id="UP000595197"/>
    </source>
</evidence>
<feature type="compositionally biased region" description="Basic and acidic residues" evidence="1">
    <location>
        <begin position="1"/>
        <end position="38"/>
    </location>
</feature>
<dbReference type="EMBL" id="CP067420">
    <property type="protein sequence ID" value="QQP88421.1"/>
    <property type="molecule type" value="Genomic_DNA"/>
</dbReference>
<sequence>MAENDGKKDEKPQPGTDADRDKTLTEKEEERSGGENKRTPGPVYDV</sequence>
<feature type="region of interest" description="Disordered" evidence="1">
    <location>
        <begin position="1"/>
        <end position="46"/>
    </location>
</feature>
<proteinExistence type="predicted"/>
<accession>A0ABX7B2M6</accession>
<protein>
    <submittedName>
        <fullName evidence="2">Uncharacterized protein</fullName>
    </submittedName>
</protein>
<dbReference type="Proteomes" id="UP000595197">
    <property type="component" value="Chromosome"/>
</dbReference>
<reference evidence="2" key="1">
    <citation type="submission" date="2021-02" db="EMBL/GenBank/DDBJ databases">
        <title>Skermanella TT6 skin isolate.</title>
        <authorList>
            <person name="Lee K."/>
            <person name="Ganzorig M."/>
        </authorList>
    </citation>
    <scope>NUCLEOTIDE SEQUENCE</scope>
    <source>
        <strain evidence="2">TT6</strain>
    </source>
</reference>
<evidence type="ECO:0000313" key="2">
    <source>
        <dbReference type="EMBL" id="QQP88421.1"/>
    </source>
</evidence>
<organism evidence="2 3">
    <name type="scientific">Skermanella cutis</name>
    <dbReference type="NCBI Taxonomy" id="2775420"/>
    <lineage>
        <taxon>Bacteria</taxon>
        <taxon>Pseudomonadati</taxon>
        <taxon>Pseudomonadota</taxon>
        <taxon>Alphaproteobacteria</taxon>
        <taxon>Rhodospirillales</taxon>
        <taxon>Azospirillaceae</taxon>
        <taxon>Skermanella</taxon>
    </lineage>
</organism>
<gene>
    <name evidence="2" type="ORF">IGS68_20600</name>
</gene>
<dbReference type="RefSeq" id="WP_201073291.1">
    <property type="nucleotide sequence ID" value="NZ_CP067420.1"/>
</dbReference>
<evidence type="ECO:0000256" key="1">
    <source>
        <dbReference type="SAM" id="MobiDB-lite"/>
    </source>
</evidence>